<feature type="disulfide bond" evidence="14">
    <location>
        <begin position="1843"/>
        <end position="1852"/>
    </location>
</feature>
<feature type="disulfide bond" evidence="14">
    <location>
        <begin position="625"/>
        <end position="634"/>
    </location>
</feature>
<accession>A0A131YFQ8</accession>
<feature type="disulfide bond" evidence="14">
    <location>
        <begin position="2004"/>
        <end position="2013"/>
    </location>
</feature>
<feature type="disulfide bond" evidence="13">
    <location>
        <begin position="3211"/>
        <end position="3238"/>
    </location>
</feature>
<evidence type="ECO:0000256" key="8">
    <source>
        <dbReference type="ARBA" id="ARBA00023054"/>
    </source>
</evidence>
<evidence type="ECO:0000259" key="21">
    <source>
        <dbReference type="PROSITE" id="PS51117"/>
    </source>
</evidence>
<feature type="disulfide bond" evidence="14">
    <location>
        <begin position="467"/>
        <end position="479"/>
    </location>
</feature>
<feature type="disulfide bond" evidence="13">
    <location>
        <begin position="3616"/>
        <end position="3643"/>
    </location>
</feature>
<feature type="disulfide bond" evidence="14">
    <location>
        <begin position="534"/>
        <end position="543"/>
    </location>
</feature>
<evidence type="ECO:0000256" key="7">
    <source>
        <dbReference type="ARBA" id="ARBA00022889"/>
    </source>
</evidence>
<evidence type="ECO:0000256" key="13">
    <source>
        <dbReference type="PROSITE-ProRule" id="PRU00122"/>
    </source>
</evidence>
<dbReference type="GO" id="GO:0005604">
    <property type="term" value="C:basement membrane"/>
    <property type="evidence" value="ECO:0007669"/>
    <property type="project" value="UniProtKB-SubCell"/>
</dbReference>
<dbReference type="GO" id="GO:0005102">
    <property type="term" value="F:signaling receptor binding"/>
    <property type="evidence" value="ECO:0007669"/>
    <property type="project" value="InterPro"/>
</dbReference>
<dbReference type="InterPro" id="IPR002049">
    <property type="entry name" value="LE_dom"/>
</dbReference>
<dbReference type="SMART" id="SM00136">
    <property type="entry name" value="LamNT"/>
    <property type="match status" value="1"/>
</dbReference>
<feature type="coiled-coil region" evidence="15">
    <location>
        <begin position="2367"/>
        <end position="2433"/>
    </location>
</feature>
<feature type="domain" description="Laminin EGF-like" evidence="19">
    <location>
        <begin position="650"/>
        <end position="699"/>
    </location>
</feature>
<feature type="domain" description="Laminin EGF-like" evidence="19">
    <location>
        <begin position="2032"/>
        <end position="2078"/>
    </location>
</feature>
<dbReference type="SUPFAM" id="SSF49899">
    <property type="entry name" value="Concanavalin A-like lectins/glucanases"/>
    <property type="match status" value="5"/>
</dbReference>
<dbReference type="FunFam" id="2.10.25.10:FF:000407">
    <property type="entry name" value="Laminin subunit alpha-3"/>
    <property type="match status" value="1"/>
</dbReference>
<dbReference type="Pfam" id="PF24973">
    <property type="entry name" value="EGF_LMN_ATRN"/>
    <property type="match status" value="1"/>
</dbReference>
<feature type="disulfide bond" evidence="14">
    <location>
        <begin position="1394"/>
        <end position="1406"/>
    </location>
</feature>
<dbReference type="InterPro" id="IPR001791">
    <property type="entry name" value="Laminin_G"/>
</dbReference>
<dbReference type="SMART" id="SM00180">
    <property type="entry name" value="EGF_Lam"/>
    <property type="match status" value="22"/>
</dbReference>
<dbReference type="InterPro" id="IPR050440">
    <property type="entry name" value="Laminin/Netrin_ECM"/>
</dbReference>
<evidence type="ECO:0000256" key="5">
    <source>
        <dbReference type="ARBA" id="ARBA00022737"/>
    </source>
</evidence>
<feature type="domain" description="Laminin IV type A" evidence="20">
    <location>
        <begin position="1604"/>
        <end position="1788"/>
    </location>
</feature>
<feature type="domain" description="Laminin N-terminal" evidence="21">
    <location>
        <begin position="25"/>
        <end position="292"/>
    </location>
</feature>
<evidence type="ECO:0000313" key="22">
    <source>
        <dbReference type="EMBL" id="JAP78193.1"/>
    </source>
</evidence>
<feature type="domain" description="Laminin EGF-like" evidence="19">
    <location>
        <begin position="559"/>
        <end position="604"/>
    </location>
</feature>
<keyword evidence="8 15" id="KW-0175">Coiled coil</keyword>
<feature type="disulfide bond" evidence="14">
    <location>
        <begin position="650"/>
        <end position="662"/>
    </location>
</feature>
<dbReference type="GO" id="GO:0048468">
    <property type="term" value="P:cell development"/>
    <property type="evidence" value="ECO:0007669"/>
    <property type="project" value="UniProtKB-ARBA"/>
</dbReference>
<dbReference type="GO" id="GO:0045995">
    <property type="term" value="P:regulation of embryonic development"/>
    <property type="evidence" value="ECO:0007669"/>
    <property type="project" value="InterPro"/>
</dbReference>
<evidence type="ECO:0000259" key="18">
    <source>
        <dbReference type="PROSITE" id="PS50025"/>
    </source>
</evidence>
<keyword evidence="4 17" id="KW-0732">Signal</keyword>
<evidence type="ECO:0000256" key="16">
    <source>
        <dbReference type="SAM" id="MobiDB-lite"/>
    </source>
</evidence>
<dbReference type="SMART" id="SM00282">
    <property type="entry name" value="LamG"/>
    <property type="match status" value="5"/>
</dbReference>
<dbReference type="InterPro" id="IPR010307">
    <property type="entry name" value="Laminin_dom_II"/>
</dbReference>
<feature type="domain" description="Laminin EGF-like" evidence="19">
    <location>
        <begin position="467"/>
        <end position="512"/>
    </location>
</feature>
<feature type="disulfide bond" evidence="14">
    <location>
        <begin position="561"/>
        <end position="578"/>
    </location>
</feature>
<comment type="subcellular location">
    <subcellularLocation>
        <location evidence="1">Secreted</location>
        <location evidence="1">Extracellular space</location>
        <location evidence="1">Extracellular matrix</location>
        <location evidence="1">Basement membrane</location>
    </subcellularLocation>
</comment>
<evidence type="ECO:0000256" key="4">
    <source>
        <dbReference type="ARBA" id="ARBA00022729"/>
    </source>
</evidence>
<dbReference type="InterPro" id="IPR008211">
    <property type="entry name" value="Laminin_N"/>
</dbReference>
<feature type="chain" id="PRO_5007285001" evidence="17">
    <location>
        <begin position="27"/>
        <end position="3646"/>
    </location>
</feature>
<feature type="domain" description="Laminin EGF-like" evidence="19">
    <location>
        <begin position="1485"/>
        <end position="1532"/>
    </location>
</feature>
<feature type="domain" description="Laminin EGF-like" evidence="19">
    <location>
        <begin position="605"/>
        <end position="649"/>
    </location>
</feature>
<dbReference type="CDD" id="cd02795">
    <property type="entry name" value="CBM6-CBM35-CBM36_like"/>
    <property type="match status" value="1"/>
</dbReference>
<dbReference type="EMBL" id="GEDV01010364">
    <property type="protein sequence ID" value="JAP78193.1"/>
    <property type="molecule type" value="Transcribed_RNA"/>
</dbReference>
<feature type="disulfide bond" evidence="14">
    <location>
        <begin position="2052"/>
        <end position="2061"/>
    </location>
</feature>
<feature type="domain" description="Laminin EGF-like" evidence="19">
    <location>
        <begin position="1533"/>
        <end position="1583"/>
    </location>
</feature>
<dbReference type="FunFam" id="2.10.25.10:FF:000189">
    <property type="entry name" value="Laminin subunit alpha 2"/>
    <property type="match status" value="1"/>
</dbReference>
<feature type="disulfide bond" evidence="14">
    <location>
        <begin position="1533"/>
        <end position="1545"/>
    </location>
</feature>
<feature type="disulfide bond" evidence="14">
    <location>
        <begin position="515"/>
        <end position="532"/>
    </location>
</feature>
<dbReference type="PROSITE" id="PS51115">
    <property type="entry name" value="LAMININ_IVA"/>
    <property type="match status" value="1"/>
</dbReference>
<dbReference type="CDD" id="cd00110">
    <property type="entry name" value="LamG"/>
    <property type="match status" value="5"/>
</dbReference>
<feature type="disulfide bond" evidence="14">
    <location>
        <begin position="670"/>
        <end position="679"/>
    </location>
</feature>
<dbReference type="GO" id="GO:0048699">
    <property type="term" value="P:generation of neurons"/>
    <property type="evidence" value="ECO:0007669"/>
    <property type="project" value="UniProtKB-ARBA"/>
</dbReference>
<feature type="domain" description="Laminin G" evidence="18">
    <location>
        <begin position="3068"/>
        <end position="3238"/>
    </location>
</feature>
<dbReference type="Gene3D" id="2.10.25.10">
    <property type="entry name" value="Laminin"/>
    <property type="match status" value="21"/>
</dbReference>
<dbReference type="Pfam" id="PF00052">
    <property type="entry name" value="Laminin_B"/>
    <property type="match status" value="1"/>
</dbReference>
<evidence type="ECO:0000256" key="9">
    <source>
        <dbReference type="ARBA" id="ARBA00023157"/>
    </source>
</evidence>
<keyword evidence="6" id="KW-0084">Basement membrane</keyword>
<dbReference type="FunFam" id="2.10.25.10:FF:000034">
    <property type="entry name" value="Laminin subunit alpha 3"/>
    <property type="match status" value="3"/>
</dbReference>
<evidence type="ECO:0000256" key="6">
    <source>
        <dbReference type="ARBA" id="ARBA00022869"/>
    </source>
</evidence>
<evidence type="ECO:0000256" key="3">
    <source>
        <dbReference type="ARBA" id="ARBA00022530"/>
    </source>
</evidence>
<dbReference type="FunFam" id="2.10.25.10:FF:000135">
    <property type="entry name" value="Laminin subunit beta 4"/>
    <property type="match status" value="1"/>
</dbReference>
<feature type="domain" description="Laminin G" evidence="18">
    <location>
        <begin position="3289"/>
        <end position="3465"/>
    </location>
</feature>
<feature type="disulfide bond" evidence="14">
    <location>
        <begin position="1415"/>
        <end position="1424"/>
    </location>
</feature>
<evidence type="ECO:0000259" key="20">
    <source>
        <dbReference type="PROSITE" id="PS51115"/>
    </source>
</evidence>
<evidence type="ECO:0000256" key="11">
    <source>
        <dbReference type="ARBA" id="ARBA00023292"/>
    </source>
</evidence>
<dbReference type="FunFam" id="2.10.25.10:FF:000106">
    <property type="entry name" value="Heparan sulfate proteoglycan 2"/>
    <property type="match status" value="1"/>
</dbReference>
<dbReference type="FunFam" id="2.10.25.10:FF:000388">
    <property type="entry name" value="Laminin subunit alpha"/>
    <property type="match status" value="1"/>
</dbReference>
<keyword evidence="5" id="KW-0677">Repeat</keyword>
<dbReference type="GO" id="GO:0009887">
    <property type="term" value="P:animal organ morphogenesis"/>
    <property type="evidence" value="ECO:0007669"/>
    <property type="project" value="TreeGrafter"/>
</dbReference>
<dbReference type="PROSITE" id="PS51117">
    <property type="entry name" value="LAMININ_NTER"/>
    <property type="match status" value="1"/>
</dbReference>
<dbReference type="GO" id="GO:0009888">
    <property type="term" value="P:tissue development"/>
    <property type="evidence" value="ECO:0007669"/>
    <property type="project" value="TreeGrafter"/>
</dbReference>
<dbReference type="GO" id="GO:0007155">
    <property type="term" value="P:cell adhesion"/>
    <property type="evidence" value="ECO:0007669"/>
    <property type="project" value="UniProtKB-KW"/>
</dbReference>
<dbReference type="SMART" id="SM00181">
    <property type="entry name" value="EGF"/>
    <property type="match status" value="13"/>
</dbReference>
<feature type="domain" description="Laminin EGF-like" evidence="19">
    <location>
        <begin position="1932"/>
        <end position="1984"/>
    </location>
</feature>
<keyword evidence="9 14" id="KW-1015">Disulfide bond</keyword>
<dbReference type="PROSITE" id="PS50025">
    <property type="entry name" value="LAM_G_DOMAIN"/>
    <property type="match status" value="5"/>
</dbReference>
<feature type="domain" description="Laminin G" evidence="18">
    <location>
        <begin position="2892"/>
        <end position="3061"/>
    </location>
</feature>
<evidence type="ECO:0000256" key="10">
    <source>
        <dbReference type="ARBA" id="ARBA00023180"/>
    </source>
</evidence>
<evidence type="ECO:0000256" key="17">
    <source>
        <dbReference type="SAM" id="SignalP"/>
    </source>
</evidence>
<dbReference type="InterPro" id="IPR000034">
    <property type="entry name" value="Laminin_IV"/>
</dbReference>
<dbReference type="FunFam" id="2.10.25.10:FF:000090">
    <property type="entry name" value="laminin subunit alpha"/>
    <property type="match status" value="1"/>
</dbReference>
<feature type="disulfide bond" evidence="14">
    <location>
        <begin position="559"/>
        <end position="571"/>
    </location>
</feature>
<dbReference type="Gene3D" id="2.60.120.200">
    <property type="match status" value="5"/>
</dbReference>
<evidence type="ECO:0000256" key="15">
    <source>
        <dbReference type="SAM" id="Coils"/>
    </source>
</evidence>
<feature type="region of interest" description="Disordered" evidence="16">
    <location>
        <begin position="3240"/>
        <end position="3272"/>
    </location>
</feature>
<dbReference type="InterPro" id="IPR009254">
    <property type="entry name" value="Laminin_aI"/>
</dbReference>
<dbReference type="SMART" id="SM00281">
    <property type="entry name" value="LamB"/>
    <property type="match status" value="1"/>
</dbReference>
<feature type="disulfide bond" evidence="14">
    <location>
        <begin position="1535"/>
        <end position="1552"/>
    </location>
</feature>
<dbReference type="Pfam" id="PF06009">
    <property type="entry name" value="Laminin_II"/>
    <property type="match status" value="1"/>
</dbReference>
<protein>
    <submittedName>
        <fullName evidence="22">Neurexin iii alpha</fullName>
    </submittedName>
</protein>
<sequence>MTASSATRLAATLLCFLASCTLRARSQILNPPYFNLAEGRNISATATCGDQGTPELYCKLVGANLDKQDNPNINLIQGQVCDYCDDPRRDYPPHVYEGGDPLDQRREHPARYAIDGTERWWQSPPLSRGTRFNEVNLTVDLGQEFHVAYVFIKMANSPRPGVWVLERSTDNGKTYKAWQYFADSIDDCRAIFGQDVEDSIKRDDSVICETKFSKVVPLEGGEMVISLLNGRPSADNFTYSPVLQEWTKATNVRMRLLRTKTLLGHLMSVERQDPTVTRRYFYSIKDINIGGRCVCNGHADTCDITDPANTYKLSCRCQHHTCGHQCEQCCSGFTQKKWQRASVDNPNVCEPCNCFGHSEDCYYDEKVDEQQLSLNIHGIYDGGGVCRNCRHNTEGINCNKCKPGFYRPYNKPLNDTNVCQPCQCDLTYSSGNCSEGSGQCECRPEFLPPNCDQCNVGYYGYPSCRPCDCHAEGTQGRVCQVNGGQCPCRPYYEGKNCDRCAPGYYGFPNCKPCDCDPTAALGRTCNDSTGQCQCRNSYGGRQCSECQVGFYDYPSCKLCACDTTGTLDDVCNNQTGQCLCKPEYGGARCDQCALGYYGFPNCIPCECDPKGSLSEVCDASGKCPCLASFTGLQCDQCAPGYYSYPECHPCECDTYGAVGVSCGNDGICFCKPNFDGDKCNSCKKGFYNYPLCEGCNCNPAGILPTFGGCGSLTSGELCECKERVTGRICDQCRPLYWSLKPANPQGCEECECHIPGTVGGLGVCDGQSGQCLCKPNVGQRQCTTCIDGTFMLREDNLLGCQDCGCDVGGSVGSTCDQRNGQCPCRPRITGRRCSEPLQAHYFPTLHQHQYEVEDGHTPSGVNARFDFDEALFPGFSWRGYAIFSNIQKEILLDLRIQKPGLYQVIARYVSLNGDNMYSNITFTPDFYGETKQSEILILPPSQEPRFQAVVGPDGVTALPFVLNPGRWTLSIKAQKPVFMDYIVLLPEAFYEATLLQEKVKQPCLRGQAPEVACVQLRYPALPDGAVPVSAAQAGYVEDNGQKNPVRLLDDQYILDELRSGPMAHLTEDVHTMTLELKAPSPGRYVFLLFYHSLDSNDSLPADVSLSSSDALATGKVNLHRCKYNMVCRQVVVDHLNRVLEFGLKDDPVRIAIDLGDDSNSELAVERIVAVPALQWHTDYLLPGRECVLREGECQGLPFPAFSPAAKVEFESAEDAIVATDLPTTLKDNGTSLVLLDHRNPIVTLNDTVPEPGPYVLVAHYFQPDHPAFELTTVLESGGQQRDTRLPLEHCPWTSGCRAVLLNPQTGTTAFPLVDNFTLNFEVPDQKSVWLDHLMLIREDQFDKSMLHPLPLDKAVEFIKQCGQNSLHISTETSDFCKEAVFSITAEYNNGALPCQCNIDGSLSFECERFGGQCQCKENVIGRTCSQCRTGYYGFPACQPCDCPNTAVCHPVTGQCICPPRVTGEKCDTCMPLTFGYTRIVGCEECNCNPHGVQGSNLQCDLQTGQCKCKNSIVGRTCDECKYGYWDFPRCRLCNCDLRGTGEEICNQDTAECFCKENVEGESCDTCKPGTFFLEESNPVGCTKCFCFGTTDRCNSALLFRSQIVEMDGWTSVGLSVLNDLMREELEAPVSSSPSSVEVTPPASLPVGSLLYFVAPSPYLGNKVTSYGGMLSFSFSATVDYDVDFGSVIGPDVIITGNNLTLVHEHLEQPAAGVPLDFSIKLVEGEFRQLGGRKVTREQLMTALVNIDGLYIRASYFQPSLQVRLSNVALDTALSTYLADAAQALTVEQCHCPPNYKGTSCEECAPGYYRSRTRTAPYLGFCVPCQCNNHGDTCDVVTGKCYDCRDNTYGDHCEKCLPGYHGDATRGNPDDCLICACPIPTPSNNFAESCEVSPSGQEISCNCKKGYFGARCDVCDAGYFGQPDVIGSSCEPCQCSGNIDPENPAACDSVTGECVECLNNTFGPACEICMPGFFGDAIEKKNCKKCTCDTCGMHSCDATMGTCNCHDNVIGETCDRCAPNHWGFSSCQGCRPCDCGLASQSKQCDLETGQCPCQPGAGGLRCETCEPGYWRYSTSGCISCNCAAKFSAGAVCNQQTGQCQCLPGVIGEKCDSCPHRWVFVERQGCHECGECVHALLDDTDQLADLIGDIQFEVKDLSATYLANQRLQVVNQTGHELKLQFETFQLEREAEDASPLGQNVSDLETFGNGVRKSMSQILSSAKTNDNAAFATKMAALQEEADVNKTIKEMQDILYNLMTFSEGLSTPSASNIEPMLQEAKRITERLNGTTFVPEFRQSEDDLAEAREALEQAQQFSLPVVQNNATLAELRRSMQQDLEDRLHELSNHTARANTMMRKASGLLHMANSSPFRGLVAQSEELQSKAQELLREGEELLRQCSGFNLDADKALDALGDNERRLRDSVDQLRETLAKVKKQTDDVEPIVRDAVDHSQELERRAEECKNILYDTKQTSASALAYDEIAKAVDDALNYSRAAKAAADEAHALSVGIIDRASDSKGNSEGLLAEARELEQHVDYEMKPRVGDAVEKLAAIELHNKMNAKDLQDLSRDMDNLQTAEGKEALLASVTAVRAAADQVQETSDKIDAILQRLPGENTHAQTLSSDNVGYQQALLAASSYIDRVVAPEPDLGRLANRLLQRHNAMKDHAMDIQKQLEELRHKVALAKDEANRVKIGMQFNGNEWVRLKNPENLQEAATYTHLSLHVKTDRPDGTLFYLGNGQTSQPRAKRSNEGDFMSLVLRDGYPVLLINLGDGVEEIRNDKYLADNMWHQVVIDRTGKTVNLEVRTEGEPDSIKTKYLQGTNSVFNLDQEMSEFYFGGVPDTADIPLSQRDTMPFIGFLEEVQFGGLPVGLWNFHSHQGKLEGCQERDTLIDIPSGRGLRFDGTGYAIVSKERRDFNDGISISMKFRTYAKEGLLFLIHNGGTFMALELRDGHVVYKFNLGSGMTQLKSNGAYNDGQWHQLRAALYRNDADLTVGGNDSVPASHRGPETGIDATDDIFVGGHPSFHGHTEVTRMNFEGCIEELELDTRLVDLHKTKEALAVTTGCPPNVARVVSFSAESPGFVAMPFMDLTENAQLTLKFRTKRPNGLIFYTSNEDHSKFLALGLRGGRLFLQAKPGGRVETEGTYDDGRWHYVTASSYSNRLRLDIDDALVVQENAVEPVLIHTTSPLYFGGLPPGVQANPELQLDGRTFFVGCLGDSTVRGVLQNFAATADRFNAALTSCPLPGPDDDDVSVEETTTVTEGPGKHSPSGPLPGCVLPLEPARDADVTPESGLRFGNSPESRLEFRLPTDLANSLMEHSTISLEFRTRHEDGILFYVTNSNKVDFIAIFMKQGRVNVMFNCGTGPGLLTTTEVYNLGEWHSLEFSRRGQMGVLYMDNTTAAQGSSQGTTSSINVKSPVYLGGLPRNVSSQVKNNLRAVTGSFPGCIRKLEVQDRQMLRPRVSVGVTGCSQKVETGTFIGANHSHLILYDSYNVGKEMTVELDIKPRKPSGVLFAVHSNNQKDFVLLQMIDGNIVFSADNGAGIIKVSVTAGNLCDGEWHTVKAVKNKNIVSLAVGSASNLAIGRGGVTATDTANPLYIGGVPDPSKTRAVATQEQYVGCIRYLQINGKLQSMAESTVYGNVQLNSCPTI</sequence>
<feature type="domain" description="Laminin EGF-like" evidence="19">
    <location>
        <begin position="1440"/>
        <end position="1484"/>
    </location>
</feature>
<feature type="signal peptide" evidence="17">
    <location>
        <begin position="1"/>
        <end position="26"/>
    </location>
</feature>
<dbReference type="GO" id="GO:0030334">
    <property type="term" value="P:regulation of cell migration"/>
    <property type="evidence" value="ECO:0007669"/>
    <property type="project" value="InterPro"/>
</dbReference>
<keyword evidence="2" id="KW-0964">Secreted</keyword>
<dbReference type="Pfam" id="PF00053">
    <property type="entry name" value="EGF_laminin"/>
    <property type="match status" value="20"/>
</dbReference>
<keyword evidence="10" id="KW-0325">Glycoprotein</keyword>
<dbReference type="CDD" id="cd00055">
    <property type="entry name" value="EGF_Lam"/>
    <property type="match status" value="22"/>
</dbReference>
<dbReference type="PANTHER" id="PTHR10574">
    <property type="entry name" value="NETRIN/LAMININ-RELATED"/>
    <property type="match status" value="1"/>
</dbReference>
<feature type="disulfide bond" evidence="14">
    <location>
        <begin position="580"/>
        <end position="589"/>
    </location>
</feature>
<dbReference type="PROSITE" id="PS50027">
    <property type="entry name" value="EGF_LAM_2"/>
    <property type="match status" value="15"/>
</dbReference>
<keyword evidence="3" id="KW-0272">Extracellular matrix</keyword>
<dbReference type="GO" id="GO:0030155">
    <property type="term" value="P:regulation of cell adhesion"/>
    <property type="evidence" value="ECO:0007669"/>
    <property type="project" value="InterPro"/>
</dbReference>
<feature type="domain" description="Laminin EGF-like" evidence="19">
    <location>
        <begin position="1824"/>
        <end position="1873"/>
    </location>
</feature>
<feature type="disulfide bond" evidence="14">
    <location>
        <begin position="1956"/>
        <end position="1965"/>
    </location>
</feature>
<feature type="disulfide bond" evidence="14">
    <location>
        <begin position="488"/>
        <end position="497"/>
    </location>
</feature>
<dbReference type="SUPFAM" id="SSF57196">
    <property type="entry name" value="EGF/Laminin"/>
    <property type="match status" value="21"/>
</dbReference>
<feature type="coiled-coil region" evidence="15">
    <location>
        <begin position="2656"/>
        <end position="2683"/>
    </location>
</feature>
<feature type="domain" description="Laminin G" evidence="18">
    <location>
        <begin position="2690"/>
        <end position="2880"/>
    </location>
</feature>
<dbReference type="InterPro" id="IPR013320">
    <property type="entry name" value="ConA-like_dom_sf"/>
</dbReference>
<dbReference type="Pfam" id="PF06008">
    <property type="entry name" value="Laminin_I"/>
    <property type="match status" value="1"/>
</dbReference>
<proteinExistence type="predicted"/>
<dbReference type="PANTHER" id="PTHR10574:SF406">
    <property type="entry name" value="LAMININ SUBUNIT ALPHA 5"/>
    <property type="match status" value="1"/>
</dbReference>
<dbReference type="GO" id="GO:0016477">
    <property type="term" value="P:cell migration"/>
    <property type="evidence" value="ECO:0007669"/>
    <property type="project" value="UniProtKB-ARBA"/>
</dbReference>
<name>A0A131YFQ8_RHIAP</name>
<feature type="domain" description="Laminin EGF-like" evidence="19">
    <location>
        <begin position="422"/>
        <end position="466"/>
    </location>
</feature>
<dbReference type="Pfam" id="PF02210">
    <property type="entry name" value="Laminin_G_2"/>
    <property type="match status" value="5"/>
</dbReference>
<feature type="disulfide bond" evidence="14">
    <location>
        <begin position="513"/>
        <end position="525"/>
    </location>
</feature>
<evidence type="ECO:0000256" key="2">
    <source>
        <dbReference type="ARBA" id="ARBA00022525"/>
    </source>
</evidence>
<dbReference type="FunFam" id="2.10.25.10:FF:000069">
    <property type="entry name" value="Laminin subunit alpha 1"/>
    <property type="match status" value="1"/>
</dbReference>
<feature type="disulfide bond" evidence="14">
    <location>
        <begin position="1968"/>
        <end position="1982"/>
    </location>
</feature>
<evidence type="ECO:0000256" key="14">
    <source>
        <dbReference type="PROSITE-ProRule" id="PRU00460"/>
    </source>
</evidence>
<evidence type="ECO:0000259" key="19">
    <source>
        <dbReference type="PROSITE" id="PS50027"/>
    </source>
</evidence>
<feature type="disulfide bond" evidence="14">
    <location>
        <begin position="605"/>
        <end position="617"/>
    </location>
</feature>
<dbReference type="InterPro" id="IPR000742">
    <property type="entry name" value="EGF"/>
</dbReference>
<feature type="disulfide bond" evidence="14">
    <location>
        <begin position="1508"/>
        <end position="1517"/>
    </location>
</feature>
<dbReference type="PROSITE" id="PS00022">
    <property type="entry name" value="EGF_1"/>
    <property type="match status" value="1"/>
</dbReference>
<dbReference type="FunFam" id="2.60.120.260:FF:000092">
    <property type="entry name" value="Laminin subunit alpha-3"/>
    <property type="match status" value="1"/>
</dbReference>
<feature type="domain" description="Laminin G" evidence="18">
    <location>
        <begin position="3471"/>
        <end position="3643"/>
    </location>
</feature>
<feature type="domain" description="Laminin EGF-like" evidence="19">
    <location>
        <begin position="750"/>
        <end position="802"/>
    </location>
</feature>
<dbReference type="PROSITE" id="PS01248">
    <property type="entry name" value="EGF_LAM_1"/>
    <property type="match status" value="7"/>
</dbReference>
<dbReference type="InterPro" id="IPR056863">
    <property type="entry name" value="LMN_ATRN_NET-like_EGF"/>
</dbReference>
<organism evidence="22">
    <name type="scientific">Rhipicephalus appendiculatus</name>
    <name type="common">Brown ear tick</name>
    <dbReference type="NCBI Taxonomy" id="34631"/>
    <lineage>
        <taxon>Eukaryota</taxon>
        <taxon>Metazoa</taxon>
        <taxon>Ecdysozoa</taxon>
        <taxon>Arthropoda</taxon>
        <taxon>Chelicerata</taxon>
        <taxon>Arachnida</taxon>
        <taxon>Acari</taxon>
        <taxon>Parasitiformes</taxon>
        <taxon>Ixodida</taxon>
        <taxon>Ixodoidea</taxon>
        <taxon>Ixodidae</taxon>
        <taxon>Rhipicephalinae</taxon>
        <taxon>Rhipicephalus</taxon>
        <taxon>Rhipicephalus</taxon>
    </lineage>
</organism>
<feature type="domain" description="Laminin EGF-like" evidence="19">
    <location>
        <begin position="1985"/>
        <end position="2031"/>
    </location>
</feature>
<feature type="disulfide bond" evidence="14">
    <location>
        <begin position="773"/>
        <end position="782"/>
    </location>
</feature>
<evidence type="ECO:0000256" key="1">
    <source>
        <dbReference type="ARBA" id="ARBA00004302"/>
    </source>
</evidence>
<dbReference type="FunFam" id="2.10.25.10:FF:000011">
    <property type="entry name" value="Cadherin EGF LAG seven-pass G-type receptor"/>
    <property type="match status" value="1"/>
</dbReference>
<dbReference type="FunFam" id="2.10.25.10:FF:000083">
    <property type="entry name" value="Laminin subunit alpha"/>
    <property type="match status" value="1"/>
</dbReference>
<keyword evidence="11 14" id="KW-0424">Laminin EGF-like domain</keyword>
<dbReference type="Pfam" id="PF00055">
    <property type="entry name" value="Laminin_N"/>
    <property type="match status" value="1"/>
</dbReference>
<feature type="disulfide bond" evidence="14">
    <location>
        <begin position="1554"/>
        <end position="1563"/>
    </location>
</feature>
<feature type="disulfide bond" evidence="14">
    <location>
        <begin position="1457"/>
        <end position="1466"/>
    </location>
</feature>
<comment type="caution">
    <text evidence="14">Lacks conserved residue(s) required for the propagation of feature annotation.</text>
</comment>
<feature type="disulfide bond" evidence="14">
    <location>
        <begin position="442"/>
        <end position="451"/>
    </location>
</feature>
<feature type="domain" description="Laminin EGF-like" evidence="19">
    <location>
        <begin position="513"/>
        <end position="558"/>
    </location>
</feature>
<feature type="disulfide bond" evidence="14">
    <location>
        <begin position="1396"/>
        <end position="1413"/>
    </location>
</feature>
<feature type="domain" description="Laminin EGF-like" evidence="19">
    <location>
        <begin position="1394"/>
        <end position="1439"/>
    </location>
</feature>
<feature type="disulfide bond" evidence="14">
    <location>
        <begin position="469"/>
        <end position="486"/>
    </location>
</feature>
<dbReference type="PRINTS" id="PR00011">
    <property type="entry name" value="EGFLAMININ"/>
</dbReference>
<evidence type="ECO:0000256" key="12">
    <source>
        <dbReference type="ARBA" id="ARBA00065619"/>
    </source>
</evidence>
<comment type="subunit">
    <text evidence="12">Laminin is a complex glycoprotein, consisting of three different polypeptide chains (alpha, beta, gamma), which are bound to each other by disulfide bonds into a cross-shaped molecule comprising one long and three short arms with globules at each end.</text>
</comment>
<reference evidence="22" key="1">
    <citation type="journal article" date="2016" name="Ticks Tick Borne Dis.">
        <title>De novo assembly and annotation of the salivary gland transcriptome of Rhipicephalus appendiculatus male and female ticks during blood feeding.</title>
        <authorList>
            <person name="de Castro M.H."/>
            <person name="de Klerk D."/>
            <person name="Pienaar R."/>
            <person name="Latif A.A."/>
            <person name="Rees D.J."/>
            <person name="Mans B.J."/>
        </authorList>
    </citation>
    <scope>NUCLEOTIDE SEQUENCE</scope>
    <source>
        <tissue evidence="22">Salivary glands</tissue>
    </source>
</reference>
<keyword evidence="7" id="KW-0130">Cell adhesion</keyword>
<dbReference type="Gene3D" id="2.60.120.260">
    <property type="entry name" value="Galactose-binding domain-like"/>
    <property type="match status" value="1"/>
</dbReference>
<dbReference type="FunFam" id="2.10.25.10:FF:000051">
    <property type="entry name" value="Laminin subunit alpha 4"/>
    <property type="match status" value="1"/>
</dbReference>